<protein>
    <recommendedName>
        <fullName evidence="4">O-antigen polymerase</fullName>
    </recommendedName>
</protein>
<dbReference type="Proteomes" id="UP000000644">
    <property type="component" value="Chromosome"/>
</dbReference>
<keyword evidence="3" id="KW-1185">Reference proteome</keyword>
<sequence length="417" mass="46817">MYFKLLFFPLFIGLISAQKINLFGEIFVGELLAISYMILRAGRLRLSTSEKKIVGFGFLWVCAQLFSDFYNQTIFSDAIKGVFTPVVFISTFIGLLNFLKSNFERFPSFVFGTLCGGLISLLLFPTEYFLDNFWKWGIGSAVIGLIYVYYSFFLQRKNLGLLFLLLIAFSVISLYFDGRSMAVFPLIAILCYKLFGANSSPVMAKPFSGKWVGLKLIIIVLPVLFCINLSASYLFSSASVLSHFSPASAAKYQTQANGTYGILLGGRSEILISGKAFLDKPWLGHGSWAKDRSGYLETYAVLKSQLGYSMMEGNEAEEFGSDLLIPAHSYLMGTLIWAGVLGGVFWLVLLNEIVSIFVKKMNLLPIYFYAGTIGFIWNVFFSPFGANARWSTSIFLAGIYSYVYYLKLKSNNKFYEN</sequence>
<feature type="transmembrane region" description="Helical" evidence="1">
    <location>
        <begin position="82"/>
        <end position="99"/>
    </location>
</feature>
<feature type="transmembrane region" description="Helical" evidence="1">
    <location>
        <begin position="330"/>
        <end position="350"/>
    </location>
</feature>
<keyword evidence="1" id="KW-0812">Transmembrane</keyword>
<dbReference type="AlphaFoldDB" id="A1VS56"/>
<feature type="transmembrane region" description="Helical" evidence="1">
    <location>
        <begin position="362"/>
        <end position="381"/>
    </location>
</feature>
<dbReference type="STRING" id="365044.Pnap_3186"/>
<feature type="transmembrane region" description="Helical" evidence="1">
    <location>
        <begin position="387"/>
        <end position="406"/>
    </location>
</feature>
<feature type="transmembrane region" description="Helical" evidence="1">
    <location>
        <begin position="159"/>
        <end position="176"/>
    </location>
</feature>
<reference evidence="3" key="1">
    <citation type="journal article" date="2009" name="Environ. Microbiol.">
        <title>The genome of Polaromonas naphthalenivorans strain CJ2, isolated from coal tar-contaminated sediment, reveals physiological and metabolic versatility and evolution through extensive horizontal gene transfer.</title>
        <authorList>
            <person name="Yagi J.M."/>
            <person name="Sims D."/>
            <person name="Brettin T."/>
            <person name="Bruce D."/>
            <person name="Madsen E.L."/>
        </authorList>
    </citation>
    <scope>NUCLEOTIDE SEQUENCE [LARGE SCALE GENOMIC DNA]</scope>
    <source>
        <strain evidence="3">CJ2</strain>
    </source>
</reference>
<keyword evidence="1" id="KW-1133">Transmembrane helix</keyword>
<dbReference type="HOGENOM" id="CLU_052350_0_0_4"/>
<proteinExistence type="predicted"/>
<name>A1VS56_POLNA</name>
<organism evidence="2 3">
    <name type="scientific">Polaromonas naphthalenivorans (strain CJ2)</name>
    <dbReference type="NCBI Taxonomy" id="365044"/>
    <lineage>
        <taxon>Bacteria</taxon>
        <taxon>Pseudomonadati</taxon>
        <taxon>Pseudomonadota</taxon>
        <taxon>Betaproteobacteria</taxon>
        <taxon>Burkholderiales</taxon>
        <taxon>Comamonadaceae</taxon>
        <taxon>Polaromonas</taxon>
    </lineage>
</organism>
<feature type="transmembrane region" description="Helical" evidence="1">
    <location>
        <begin position="53"/>
        <end position="70"/>
    </location>
</feature>
<keyword evidence="1" id="KW-0472">Membrane</keyword>
<evidence type="ECO:0008006" key="4">
    <source>
        <dbReference type="Google" id="ProtNLM"/>
    </source>
</evidence>
<evidence type="ECO:0000256" key="1">
    <source>
        <dbReference type="SAM" id="Phobius"/>
    </source>
</evidence>
<evidence type="ECO:0000313" key="3">
    <source>
        <dbReference type="Proteomes" id="UP000000644"/>
    </source>
</evidence>
<feature type="transmembrane region" description="Helical" evidence="1">
    <location>
        <begin position="182"/>
        <end position="204"/>
    </location>
</feature>
<feature type="transmembrane region" description="Helical" evidence="1">
    <location>
        <begin position="216"/>
        <end position="235"/>
    </location>
</feature>
<dbReference type="EMBL" id="CP000529">
    <property type="protein sequence ID" value="ABM38484.1"/>
    <property type="molecule type" value="Genomic_DNA"/>
</dbReference>
<dbReference type="KEGG" id="pna:Pnap_3186"/>
<feature type="transmembrane region" description="Helical" evidence="1">
    <location>
        <begin position="106"/>
        <end position="124"/>
    </location>
</feature>
<feature type="transmembrane region" description="Helical" evidence="1">
    <location>
        <begin position="27"/>
        <end position="46"/>
    </location>
</feature>
<gene>
    <name evidence="2" type="ordered locus">Pnap_3186</name>
</gene>
<dbReference type="eggNOG" id="COG3307">
    <property type="taxonomic scope" value="Bacteria"/>
</dbReference>
<accession>A1VS56</accession>
<dbReference type="RefSeq" id="WP_011802555.1">
    <property type="nucleotide sequence ID" value="NC_008781.1"/>
</dbReference>
<dbReference type="OrthoDB" id="118203at2"/>
<evidence type="ECO:0000313" key="2">
    <source>
        <dbReference type="EMBL" id="ABM38484.1"/>
    </source>
</evidence>
<feature type="transmembrane region" description="Helical" evidence="1">
    <location>
        <begin position="136"/>
        <end position="152"/>
    </location>
</feature>